<reference evidence="2 3" key="1">
    <citation type="submission" date="2016-05" db="EMBL/GenBank/DDBJ databases">
        <title>A degradative enzymes factory behind the ericoid mycorrhizal symbiosis.</title>
        <authorList>
            <consortium name="DOE Joint Genome Institute"/>
            <person name="Martino E."/>
            <person name="Morin E."/>
            <person name="Grelet G."/>
            <person name="Kuo A."/>
            <person name="Kohler A."/>
            <person name="Daghino S."/>
            <person name="Barry K."/>
            <person name="Choi C."/>
            <person name="Cichocki N."/>
            <person name="Clum A."/>
            <person name="Copeland A."/>
            <person name="Hainaut M."/>
            <person name="Haridas S."/>
            <person name="Labutti K."/>
            <person name="Lindquist E."/>
            <person name="Lipzen A."/>
            <person name="Khouja H.-R."/>
            <person name="Murat C."/>
            <person name="Ohm R."/>
            <person name="Olson A."/>
            <person name="Spatafora J."/>
            <person name="Veneault-Fourrey C."/>
            <person name="Henrissat B."/>
            <person name="Grigoriev I."/>
            <person name="Martin F."/>
            <person name="Perotto S."/>
        </authorList>
    </citation>
    <scope>NUCLEOTIDE SEQUENCE [LARGE SCALE GENOMIC DNA]</scope>
    <source>
        <strain evidence="2 3">UAMH 7357</strain>
    </source>
</reference>
<protein>
    <submittedName>
        <fullName evidence="2">Uncharacterized protein</fullName>
    </submittedName>
</protein>
<evidence type="ECO:0000313" key="3">
    <source>
        <dbReference type="Proteomes" id="UP000235672"/>
    </source>
</evidence>
<feature type="region of interest" description="Disordered" evidence="1">
    <location>
        <begin position="61"/>
        <end position="94"/>
    </location>
</feature>
<keyword evidence="3" id="KW-1185">Reference proteome</keyword>
<organism evidence="2 3">
    <name type="scientific">Hyaloscypha hepaticicola</name>
    <dbReference type="NCBI Taxonomy" id="2082293"/>
    <lineage>
        <taxon>Eukaryota</taxon>
        <taxon>Fungi</taxon>
        <taxon>Dikarya</taxon>
        <taxon>Ascomycota</taxon>
        <taxon>Pezizomycotina</taxon>
        <taxon>Leotiomycetes</taxon>
        <taxon>Helotiales</taxon>
        <taxon>Hyaloscyphaceae</taxon>
        <taxon>Hyaloscypha</taxon>
    </lineage>
</organism>
<feature type="compositionally biased region" description="Polar residues" evidence="1">
    <location>
        <begin position="123"/>
        <end position="133"/>
    </location>
</feature>
<feature type="compositionally biased region" description="Basic and acidic residues" evidence="1">
    <location>
        <begin position="301"/>
        <end position="311"/>
    </location>
</feature>
<dbReference type="AlphaFoldDB" id="A0A2J6QDX8"/>
<name>A0A2J6QDX8_9HELO</name>
<evidence type="ECO:0000256" key="1">
    <source>
        <dbReference type="SAM" id="MobiDB-lite"/>
    </source>
</evidence>
<dbReference type="OrthoDB" id="3554505at2759"/>
<feature type="compositionally biased region" description="Pro residues" evidence="1">
    <location>
        <begin position="73"/>
        <end position="90"/>
    </location>
</feature>
<proteinExistence type="predicted"/>
<sequence length="318" mass="35774">MDYLNSANRIYGEISWQMIPQDPFDLHKGFKVAIQTPLGISYMDYTKGFLATRSPYPTYGYTMPNITRRTKSNPPPRPHPPTPRPSPIPSPRQSFSALSEIDNISREVAESMGFHEPKSSIGSFFDQFSNGGSSKDEDDDLASEPAQRRGDEIKILLKKIKKLAKRTKAVDENLRDNFWDLQKAQNKILEEQRNFMIAVKNQFEFRNQLQPPNNPLINPNGEDFIPKPEPQVPFRQVEPSTPGKDLGVTVEQTGPRGESIVITFHGKAYSDADNKGPQGPPVSELGRPRPGLPTYPPQNPKPDRTPPEKPKPNPKPKP</sequence>
<dbReference type="EMBL" id="KZ613472">
    <property type="protein sequence ID" value="PMD24470.1"/>
    <property type="molecule type" value="Genomic_DNA"/>
</dbReference>
<feature type="compositionally biased region" description="Pro residues" evidence="1">
    <location>
        <begin position="290"/>
        <end position="300"/>
    </location>
</feature>
<dbReference type="Proteomes" id="UP000235672">
    <property type="component" value="Unassembled WGS sequence"/>
</dbReference>
<gene>
    <name evidence="2" type="ORF">NA56DRAFT_700108</name>
</gene>
<feature type="region of interest" description="Disordered" evidence="1">
    <location>
        <begin position="235"/>
        <end position="318"/>
    </location>
</feature>
<evidence type="ECO:0000313" key="2">
    <source>
        <dbReference type="EMBL" id="PMD24470.1"/>
    </source>
</evidence>
<feature type="region of interest" description="Disordered" evidence="1">
    <location>
        <begin position="123"/>
        <end position="147"/>
    </location>
</feature>
<accession>A0A2J6QDX8</accession>